<feature type="domain" description="Peptidase S9 prolyl oligopeptidase catalytic" evidence="4">
    <location>
        <begin position="445"/>
        <end position="651"/>
    </location>
</feature>
<proteinExistence type="predicted"/>
<sequence>MQKTLLTLLALIVSFSAVAQKRAMTTDDYINMVNLRSSYLSPDGEFVIFGKSKVDWDENEYNTKYYYIPADSGDSYQYLGEEGGSDIKFSPDGKYISLKRRADKKSQIFLLPTQGGEAVQLTEHKSSVGSYEWGADSKTIYFESDVPKSSEEKKKYEAGYDHFFMDEPPHGQSEGEWNHLWKFDIDSKEETKLTHGELIIGSFTVSPDQKRLLYTAKFQNRRNLGNKSEIYLLQIGDSTVTQLTDNDAPEGSLTWLPDNKHFVYSAPDDEEWELRQDKLWKMNVDSKEYEMISGNYNGDMRGYYVSPNGKKIYFQGTEKTNTNLYSLNVDNGRVQRLSDVTGTFNVMDFDKKRETVLFSKEDIVTPADLYVADLGDLENPTRLTDLNPFVRDSLQLADYEVVSWESYDGLEIEGIKYTPAEVENDGSAPFLLHIHGGPAGVFTNSFSARYHVWAGLGYVQLAPNVRGSTAYGDEFLQGNMEDIGDGDYNDLMSGVDMMIENEEVDSDKMAVRGWSYGGILGGTVITKTDRFKAASLGAMVSDWSSEYGLGFNYDVRLWYIGGTPWNNPEDYRHRSPATHAADVTTPTLFLHGLNDRVDTPAQSQIFFTYLKDIGKVDTRYIKFKREGHGFREPRNQRTRDIEEIKWIQKYTLGLDWEAWERAEKKDKKSDEESEKDS</sequence>
<dbReference type="Gene3D" id="3.40.50.1820">
    <property type="entry name" value="alpha/beta hydrolase"/>
    <property type="match status" value="1"/>
</dbReference>
<keyword evidence="5" id="KW-0645">Protease</keyword>
<accession>A0A521F4T4</accession>
<dbReference type="GO" id="GO:0006508">
    <property type="term" value="P:proteolysis"/>
    <property type="evidence" value="ECO:0007669"/>
    <property type="project" value="InterPro"/>
</dbReference>
<evidence type="ECO:0000313" key="5">
    <source>
        <dbReference type="EMBL" id="SMO91198.1"/>
    </source>
</evidence>
<keyword evidence="6" id="KW-1185">Reference proteome</keyword>
<gene>
    <name evidence="5" type="ORF">SAMN06265219_11549</name>
</gene>
<dbReference type="PANTHER" id="PTHR42776">
    <property type="entry name" value="SERINE PEPTIDASE S9 FAMILY MEMBER"/>
    <property type="match status" value="1"/>
</dbReference>
<dbReference type="OrthoDB" id="9812921at2"/>
<dbReference type="AlphaFoldDB" id="A0A521F4T4"/>
<dbReference type="InterPro" id="IPR011042">
    <property type="entry name" value="6-blade_b-propeller_TolB-like"/>
</dbReference>
<feature type="signal peptide" evidence="3">
    <location>
        <begin position="1"/>
        <end position="19"/>
    </location>
</feature>
<evidence type="ECO:0000259" key="4">
    <source>
        <dbReference type="Pfam" id="PF00326"/>
    </source>
</evidence>
<keyword evidence="5" id="KW-0031">Aminopeptidase</keyword>
<dbReference type="Pfam" id="PF00326">
    <property type="entry name" value="Peptidase_S9"/>
    <property type="match status" value="1"/>
</dbReference>
<dbReference type="GO" id="GO:0004252">
    <property type="term" value="F:serine-type endopeptidase activity"/>
    <property type="evidence" value="ECO:0007669"/>
    <property type="project" value="TreeGrafter"/>
</dbReference>
<dbReference type="Pfam" id="PF07676">
    <property type="entry name" value="PD40"/>
    <property type="match status" value="1"/>
</dbReference>
<dbReference type="SUPFAM" id="SSF82171">
    <property type="entry name" value="DPP6 N-terminal domain-like"/>
    <property type="match status" value="1"/>
</dbReference>
<name>A0A521F4T4_9BACT</name>
<keyword evidence="2" id="KW-0720">Serine protease</keyword>
<keyword evidence="1" id="KW-0378">Hydrolase</keyword>
<evidence type="ECO:0000256" key="3">
    <source>
        <dbReference type="SAM" id="SignalP"/>
    </source>
</evidence>
<dbReference type="Proteomes" id="UP000317557">
    <property type="component" value="Unassembled WGS sequence"/>
</dbReference>
<dbReference type="RefSeq" id="WP_142455616.1">
    <property type="nucleotide sequence ID" value="NZ_FXTP01000015.1"/>
</dbReference>
<dbReference type="GO" id="GO:0004177">
    <property type="term" value="F:aminopeptidase activity"/>
    <property type="evidence" value="ECO:0007669"/>
    <property type="project" value="UniProtKB-KW"/>
</dbReference>
<keyword evidence="3" id="KW-0732">Signal</keyword>
<feature type="chain" id="PRO_5021867185" evidence="3">
    <location>
        <begin position="20"/>
        <end position="677"/>
    </location>
</feature>
<dbReference type="Gene3D" id="2.120.10.30">
    <property type="entry name" value="TolB, C-terminal domain"/>
    <property type="match status" value="2"/>
</dbReference>
<protein>
    <submittedName>
        <fullName evidence="5">Dipeptidyl aminopeptidase/acylaminoacyl peptidase</fullName>
    </submittedName>
</protein>
<dbReference type="InterPro" id="IPR029058">
    <property type="entry name" value="AB_hydrolase_fold"/>
</dbReference>
<evidence type="ECO:0000256" key="1">
    <source>
        <dbReference type="ARBA" id="ARBA00022801"/>
    </source>
</evidence>
<evidence type="ECO:0000313" key="6">
    <source>
        <dbReference type="Proteomes" id="UP000317557"/>
    </source>
</evidence>
<dbReference type="SUPFAM" id="SSF53474">
    <property type="entry name" value="alpha/beta-Hydrolases"/>
    <property type="match status" value="1"/>
</dbReference>
<reference evidence="5 6" key="1">
    <citation type="submission" date="2017-05" db="EMBL/GenBank/DDBJ databases">
        <authorList>
            <person name="Varghese N."/>
            <person name="Submissions S."/>
        </authorList>
    </citation>
    <scope>NUCLEOTIDE SEQUENCE [LARGE SCALE GENOMIC DNA]</scope>
    <source>
        <strain evidence="5 6">DSM 21985</strain>
    </source>
</reference>
<dbReference type="InterPro" id="IPR001375">
    <property type="entry name" value="Peptidase_S9_cat"/>
</dbReference>
<dbReference type="PANTHER" id="PTHR42776:SF27">
    <property type="entry name" value="DIPEPTIDYL PEPTIDASE FAMILY MEMBER 6"/>
    <property type="match status" value="1"/>
</dbReference>
<organism evidence="5 6">
    <name type="scientific">Gracilimonas mengyeensis</name>
    <dbReference type="NCBI Taxonomy" id="1302730"/>
    <lineage>
        <taxon>Bacteria</taxon>
        <taxon>Pseudomonadati</taxon>
        <taxon>Balneolota</taxon>
        <taxon>Balneolia</taxon>
        <taxon>Balneolales</taxon>
        <taxon>Balneolaceae</taxon>
        <taxon>Gracilimonas</taxon>
    </lineage>
</organism>
<dbReference type="EMBL" id="FXTP01000015">
    <property type="protein sequence ID" value="SMO91198.1"/>
    <property type="molecule type" value="Genomic_DNA"/>
</dbReference>
<dbReference type="InterPro" id="IPR011659">
    <property type="entry name" value="WD40"/>
</dbReference>
<evidence type="ECO:0000256" key="2">
    <source>
        <dbReference type="ARBA" id="ARBA00022825"/>
    </source>
</evidence>